<evidence type="ECO:0000313" key="2">
    <source>
        <dbReference type="Proteomes" id="UP000596742"/>
    </source>
</evidence>
<evidence type="ECO:0000313" key="1">
    <source>
        <dbReference type="EMBL" id="VDI39627.1"/>
    </source>
</evidence>
<name>A0A8B6EVA1_MYTGA</name>
<proteinExistence type="predicted"/>
<dbReference type="AlphaFoldDB" id="A0A8B6EVA1"/>
<sequence length="197" mass="23267">MDMLNELNQEYIGIGKAVDSKDPIPPTHMPRGHGATIQGGIYLRTIQTNKEERNQNYKYDTRTRIRQAITDKKNAYYNWKQNNRPNDPNNQWLQKKKVTTCNLRKRMPINTSKQQLERKSELINAKSNNSNLFFKLIRRQRGRFGMHIDELNVNGQKYNTERRNIGGFREHFANLSKQSDNSQFDQAYIEQVNNEYA</sequence>
<organism evidence="1 2">
    <name type="scientific">Mytilus galloprovincialis</name>
    <name type="common">Mediterranean mussel</name>
    <dbReference type="NCBI Taxonomy" id="29158"/>
    <lineage>
        <taxon>Eukaryota</taxon>
        <taxon>Metazoa</taxon>
        <taxon>Spiralia</taxon>
        <taxon>Lophotrochozoa</taxon>
        <taxon>Mollusca</taxon>
        <taxon>Bivalvia</taxon>
        <taxon>Autobranchia</taxon>
        <taxon>Pteriomorphia</taxon>
        <taxon>Mytilida</taxon>
        <taxon>Mytiloidea</taxon>
        <taxon>Mytilidae</taxon>
        <taxon>Mytilinae</taxon>
        <taxon>Mytilus</taxon>
    </lineage>
</organism>
<gene>
    <name evidence="1" type="ORF">MGAL_10B072134</name>
</gene>
<dbReference type="Proteomes" id="UP000596742">
    <property type="component" value="Unassembled WGS sequence"/>
</dbReference>
<dbReference type="EMBL" id="UYJE01005705">
    <property type="protein sequence ID" value="VDI39627.1"/>
    <property type="molecule type" value="Genomic_DNA"/>
</dbReference>
<comment type="caution">
    <text evidence="1">The sequence shown here is derived from an EMBL/GenBank/DDBJ whole genome shotgun (WGS) entry which is preliminary data.</text>
</comment>
<keyword evidence="2" id="KW-1185">Reference proteome</keyword>
<protein>
    <submittedName>
        <fullName evidence="1">Uncharacterized protein</fullName>
    </submittedName>
</protein>
<reference evidence="1" key="1">
    <citation type="submission" date="2018-11" db="EMBL/GenBank/DDBJ databases">
        <authorList>
            <person name="Alioto T."/>
            <person name="Alioto T."/>
        </authorList>
    </citation>
    <scope>NUCLEOTIDE SEQUENCE</scope>
</reference>
<accession>A0A8B6EVA1</accession>